<evidence type="ECO:0000313" key="1">
    <source>
        <dbReference type="EMBL" id="MCH6471804.1"/>
    </source>
</evidence>
<dbReference type="RefSeq" id="WP_241055742.1">
    <property type="nucleotide sequence ID" value="NZ_JAKZBV010000001.1"/>
</dbReference>
<protein>
    <submittedName>
        <fullName evidence="1">DUF4012 domain-containing protein</fullName>
    </submittedName>
</protein>
<dbReference type="InterPro" id="IPR025101">
    <property type="entry name" value="DUF4012"/>
</dbReference>
<proteinExistence type="predicted"/>
<evidence type="ECO:0000313" key="2">
    <source>
        <dbReference type="Proteomes" id="UP001202922"/>
    </source>
</evidence>
<dbReference type="EMBL" id="JAKZBV010000001">
    <property type="protein sequence ID" value="MCH6471804.1"/>
    <property type="molecule type" value="Genomic_DNA"/>
</dbReference>
<gene>
    <name evidence="1" type="ORF">L0M17_17825</name>
</gene>
<dbReference type="Pfam" id="PF13196">
    <property type="entry name" value="DUF4012"/>
    <property type="match status" value="1"/>
</dbReference>
<name>A0ABS9U540_9MICC</name>
<organism evidence="1 2">
    <name type="scientific">Sinomonas terrae</name>
    <dbReference type="NCBI Taxonomy" id="2908838"/>
    <lineage>
        <taxon>Bacteria</taxon>
        <taxon>Bacillati</taxon>
        <taxon>Actinomycetota</taxon>
        <taxon>Actinomycetes</taxon>
        <taxon>Micrococcales</taxon>
        <taxon>Micrococcaceae</taxon>
        <taxon>Sinomonas</taxon>
    </lineage>
</organism>
<keyword evidence="2" id="KW-1185">Reference proteome</keyword>
<comment type="caution">
    <text evidence="1">The sequence shown here is derived from an EMBL/GenBank/DDBJ whole genome shotgun (WGS) entry which is preliminary data.</text>
</comment>
<accession>A0ABS9U540</accession>
<dbReference type="Proteomes" id="UP001202922">
    <property type="component" value="Unassembled WGS sequence"/>
</dbReference>
<sequence length="582" mass="60733">MAGTLVALVVIACAVWLGVRAFLAQREITASEQVAKVVEAHIAAGQTSEARDSAKQLAVHVDAAQGFVSDPVWRAAGLLPFVGTNFSTVSQLAGILGEVTHGAVLPLSDAAGNISPSTIKPVQGAVDLQALSAARPAVVKADSVLQSAYSEVARLKSGFGTIPQVSGGVERFKSVLGKAAQQVSTADTVTRVLPSALGSSGPRTYLVLFQNNAELRATGGIPGAAAEVHIDNGHITLGRQTEAKGFPAFQQPVLPLADPAKGLYGPILGEYFQDVNLTPQFPLTARLASEMWKQRFGDHTDGVLSLDPVALSYLLQATGPVHLATGETLDSSNAVELLLSDAYSKYSSVQEKDDFFATAAAAVFSKVAMGSFQPRAMLDALTRAAAEHRLLAWSPNQSEQDAITAGNLSGSLPEQMPSHGVFGVYLNDATGAKMDYYLRESYKVGGVMCRADGRPNWRVEVTLTNAAPANAATSLPDYVTGGGVYGVPPGDVKTQVNVYAPPSAIYLGSLQNGEPVNVHRDMDSGYPVAQTAVVLSPGQSVTLTFQFLGGPGAQPKPDVISTPSVNNPTVSALSLSCQAVVR</sequence>
<reference evidence="1 2" key="1">
    <citation type="submission" date="2022-03" db="EMBL/GenBank/DDBJ databases">
        <title>Sinomonas sp. isolated from a soil.</title>
        <authorList>
            <person name="Han J."/>
            <person name="Kim D.-U."/>
        </authorList>
    </citation>
    <scope>NUCLEOTIDE SEQUENCE [LARGE SCALE GENOMIC DNA]</scope>
    <source>
        <strain evidence="1 2">5-5</strain>
    </source>
</reference>